<comment type="caution">
    <text evidence="1">The sequence shown here is derived from an EMBL/GenBank/DDBJ whole genome shotgun (WGS) entry which is preliminary data.</text>
</comment>
<accession>A0A0F9IVS1</accession>
<dbReference type="AlphaFoldDB" id="A0A0F9IVS1"/>
<dbReference type="EMBL" id="LAZR01011474">
    <property type="protein sequence ID" value="KKM61484.1"/>
    <property type="molecule type" value="Genomic_DNA"/>
</dbReference>
<protein>
    <submittedName>
        <fullName evidence="1">Uncharacterized protein</fullName>
    </submittedName>
</protein>
<evidence type="ECO:0000313" key="1">
    <source>
        <dbReference type="EMBL" id="KKM61484.1"/>
    </source>
</evidence>
<gene>
    <name evidence="1" type="ORF">LCGC14_1531250</name>
</gene>
<sequence>MLKSIAETMLAATIPSMISVKPIAFGRSFVALSLKQDAIIEYFAELSVIIFSSSAQSILSFSPSRPSSDISL</sequence>
<proteinExistence type="predicted"/>
<organism evidence="1">
    <name type="scientific">marine sediment metagenome</name>
    <dbReference type="NCBI Taxonomy" id="412755"/>
    <lineage>
        <taxon>unclassified sequences</taxon>
        <taxon>metagenomes</taxon>
        <taxon>ecological metagenomes</taxon>
    </lineage>
</organism>
<reference evidence="1" key="1">
    <citation type="journal article" date="2015" name="Nature">
        <title>Complex archaea that bridge the gap between prokaryotes and eukaryotes.</title>
        <authorList>
            <person name="Spang A."/>
            <person name="Saw J.H."/>
            <person name="Jorgensen S.L."/>
            <person name="Zaremba-Niedzwiedzka K."/>
            <person name="Martijn J."/>
            <person name="Lind A.E."/>
            <person name="van Eijk R."/>
            <person name="Schleper C."/>
            <person name="Guy L."/>
            <person name="Ettema T.J."/>
        </authorList>
    </citation>
    <scope>NUCLEOTIDE SEQUENCE</scope>
</reference>
<name>A0A0F9IVS1_9ZZZZ</name>